<reference evidence="2 3" key="1">
    <citation type="submission" date="2018-03" db="EMBL/GenBank/DDBJ databases">
        <title>Genomic Encyclopedia of Type Strains, Phase III (KMG-III): the genomes of soil and plant-associated and newly described type strains.</title>
        <authorList>
            <person name="Whitman W."/>
        </authorList>
    </citation>
    <scope>NUCLEOTIDE SEQUENCE [LARGE SCALE GENOMIC DNA]</scope>
    <source>
        <strain evidence="2 3">MWH-P2sevCIIIb</strain>
    </source>
</reference>
<feature type="transmembrane region" description="Helical" evidence="1">
    <location>
        <begin position="111"/>
        <end position="131"/>
    </location>
</feature>
<keyword evidence="1" id="KW-0472">Membrane</keyword>
<keyword evidence="3" id="KW-1185">Reference proteome</keyword>
<keyword evidence="1" id="KW-0812">Transmembrane</keyword>
<proteinExistence type="predicted"/>
<name>A0A2T0XIA0_9BURK</name>
<feature type="transmembrane region" description="Helical" evidence="1">
    <location>
        <begin position="170"/>
        <end position="188"/>
    </location>
</feature>
<keyword evidence="1" id="KW-1133">Transmembrane helix</keyword>
<dbReference type="Proteomes" id="UP000238308">
    <property type="component" value="Unassembled WGS sequence"/>
</dbReference>
<accession>A0A2T0XIA0</accession>
<sequence>MSKSKQLPEKKEAYLFFLCSGLTVLCGLLLLSKMYPLHINSHTAHGQDPAYQYLFAGIDILRGHAPYHTDHPGTPLQSLIACTTATLWALMQVAGLETYGIFDSALLHPELYLGSVSFVLLLLSGAAIYYLGTRVYRVTGSYLLSIGCQLSPLLFPAVVPNLVFPTPEALLIPIVITLLGVMTPIIFCKDKSTEKDSLESYPAAGLLCGIGVATKITFLPILAILFLFKPSSVILRAFIFAVIGWLIGVAPIFERLPSMFSWFYQVLSHSGAHGEGSRGLIDSHQFSMALSWLARNFELYYYTLIFLVTIVVLSLARHWLVQDRQNISANLPESTDRIDLRVPVVLVLIMSAQTVMVAKHPGVTYMIPALPFAILGGAWVINNLAFFRIQGETKHWISVIWFVCVLTISLVSFTEATSTLAKNQNKGQRSYEAINNELKKYKNPVLVGAFNCNFIECAEWFGMLLVPEMELRMKQVTPNFLHFDIFNKRLHVPGIGELTEDGLRTTINELIAQNRDVLLISPEFDQLHKFELEKLLSTEIQNLYRIKGLVRQ</sequence>
<evidence type="ECO:0000313" key="2">
    <source>
        <dbReference type="EMBL" id="PRY98679.1"/>
    </source>
</evidence>
<protein>
    <submittedName>
        <fullName evidence="2">Uncharacterized protein DUF2029</fullName>
    </submittedName>
</protein>
<feature type="transmembrane region" description="Helical" evidence="1">
    <location>
        <begin position="365"/>
        <end position="387"/>
    </location>
</feature>
<feature type="transmembrane region" description="Helical" evidence="1">
    <location>
        <begin position="234"/>
        <end position="253"/>
    </location>
</feature>
<dbReference type="EMBL" id="PVTV01000012">
    <property type="protein sequence ID" value="PRY98679.1"/>
    <property type="molecule type" value="Genomic_DNA"/>
</dbReference>
<organism evidence="2 3">
    <name type="scientific">Jezberella montanilacus</name>
    <dbReference type="NCBI Taxonomy" id="323426"/>
    <lineage>
        <taxon>Bacteria</taxon>
        <taxon>Pseudomonadati</taxon>
        <taxon>Pseudomonadota</taxon>
        <taxon>Betaproteobacteria</taxon>
        <taxon>Burkholderiales</taxon>
        <taxon>Alcaligenaceae</taxon>
        <taxon>Jezberella</taxon>
    </lineage>
</organism>
<feature type="transmembrane region" description="Helical" evidence="1">
    <location>
        <begin position="12"/>
        <end position="31"/>
    </location>
</feature>
<gene>
    <name evidence="2" type="ORF">BCM14_1513</name>
</gene>
<evidence type="ECO:0000256" key="1">
    <source>
        <dbReference type="SAM" id="Phobius"/>
    </source>
</evidence>
<evidence type="ECO:0000313" key="3">
    <source>
        <dbReference type="Proteomes" id="UP000238308"/>
    </source>
</evidence>
<comment type="caution">
    <text evidence="2">The sequence shown here is derived from an EMBL/GenBank/DDBJ whole genome shotgun (WGS) entry which is preliminary data.</text>
</comment>
<feature type="transmembrane region" description="Helical" evidence="1">
    <location>
        <begin position="299"/>
        <end position="320"/>
    </location>
</feature>
<feature type="transmembrane region" description="Helical" evidence="1">
    <location>
        <begin position="143"/>
        <end position="164"/>
    </location>
</feature>
<feature type="transmembrane region" description="Helical" evidence="1">
    <location>
        <begin position="200"/>
        <end position="228"/>
    </location>
</feature>
<feature type="transmembrane region" description="Helical" evidence="1">
    <location>
        <begin position="399"/>
        <end position="421"/>
    </location>
</feature>
<dbReference type="AlphaFoldDB" id="A0A2T0XIA0"/>